<feature type="transmembrane region" description="Helical" evidence="1">
    <location>
        <begin position="5"/>
        <end position="21"/>
    </location>
</feature>
<proteinExistence type="predicted"/>
<dbReference type="AlphaFoldDB" id="A0A0L8GFS2"/>
<sequence length="127" mass="14466">MSVDIFICVCVCVYICIYIYNPNPNPTRMPSLLITHLNPPPTDTITHADTPNPHPPRFITAYNTKNSKLKKAFKSINIVSPFAQPTDIIIPLHIKYIFIDNPSLIELAKTLSKDMNPQNRLWNYTIA</sequence>
<evidence type="ECO:0000256" key="1">
    <source>
        <dbReference type="SAM" id="Phobius"/>
    </source>
</evidence>
<keyword evidence="1" id="KW-0472">Membrane</keyword>
<keyword evidence="1" id="KW-0812">Transmembrane</keyword>
<evidence type="ECO:0000313" key="2">
    <source>
        <dbReference type="EMBL" id="KOF75861.1"/>
    </source>
</evidence>
<accession>A0A0L8GFS2</accession>
<dbReference type="EMBL" id="KQ421987">
    <property type="protein sequence ID" value="KOF75861.1"/>
    <property type="molecule type" value="Genomic_DNA"/>
</dbReference>
<reference evidence="2" key="1">
    <citation type="submission" date="2015-07" db="EMBL/GenBank/DDBJ databases">
        <title>MeaNS - Measles Nucleotide Surveillance Program.</title>
        <authorList>
            <person name="Tran T."/>
            <person name="Druce J."/>
        </authorList>
    </citation>
    <scope>NUCLEOTIDE SEQUENCE</scope>
    <source>
        <strain evidence="2">UCB-OBI-ISO-001</strain>
        <tissue evidence="2">Gonad</tissue>
    </source>
</reference>
<name>A0A0L8GFS2_OCTBM</name>
<organism evidence="2">
    <name type="scientific">Octopus bimaculoides</name>
    <name type="common">California two-spotted octopus</name>
    <dbReference type="NCBI Taxonomy" id="37653"/>
    <lineage>
        <taxon>Eukaryota</taxon>
        <taxon>Metazoa</taxon>
        <taxon>Spiralia</taxon>
        <taxon>Lophotrochozoa</taxon>
        <taxon>Mollusca</taxon>
        <taxon>Cephalopoda</taxon>
        <taxon>Coleoidea</taxon>
        <taxon>Octopodiformes</taxon>
        <taxon>Octopoda</taxon>
        <taxon>Incirrata</taxon>
        <taxon>Octopodidae</taxon>
        <taxon>Octopus</taxon>
    </lineage>
</organism>
<protein>
    <submittedName>
        <fullName evidence="2">Uncharacterized protein</fullName>
    </submittedName>
</protein>
<keyword evidence="1" id="KW-1133">Transmembrane helix</keyword>
<gene>
    <name evidence="2" type="ORF">OCBIM_22034146mg</name>
</gene>